<keyword evidence="2" id="KW-0378">Hydrolase</keyword>
<protein>
    <recommendedName>
        <fullName evidence="3">Nudix hydrolase domain-containing protein</fullName>
    </recommendedName>
</protein>
<dbReference type="InterPro" id="IPR015797">
    <property type="entry name" value="NUDIX_hydrolase-like_dom_sf"/>
</dbReference>
<gene>
    <name evidence="4" type="ORF">AAFC00_004049</name>
</gene>
<evidence type="ECO:0000313" key="4">
    <source>
        <dbReference type="EMBL" id="KAL1305905.1"/>
    </source>
</evidence>
<evidence type="ECO:0000256" key="2">
    <source>
        <dbReference type="ARBA" id="ARBA00022801"/>
    </source>
</evidence>
<comment type="caution">
    <text evidence="4">The sequence shown here is derived from an EMBL/GenBank/DDBJ whole genome shotgun (WGS) entry which is preliminary data.</text>
</comment>
<name>A0ABR3PJG6_9PEZI</name>
<dbReference type="Gene3D" id="3.90.79.10">
    <property type="entry name" value="Nucleoside Triphosphate Pyrophosphohydrolase"/>
    <property type="match status" value="1"/>
</dbReference>
<sequence length="279" mass="31254">MSTFTLPGSSPACEVHLNDELKKDQLLSFPAFKHWISTLQHSFKQQEHKNHTFHAAPYNLRRIDIQHVDYFGKNKERIGFIKLNTLVTNDNDEYLPGSVFLRGGSVAMLLLLQADDVPANSEQDKYAIMTLQPRIPAGSLSFCEIPAGMLDDSGSFSGGAAKEIEEETGLTVSEDDLIDLTALALAHEPQESGQEQLPKATYPSAGGCDEFVPIFLYQKRIPRDQLQSWQGKLTGLREHGEKITLRLVRLQDLWREGVRDAKTLSAWALYQGLKTESKL</sequence>
<dbReference type="PANTHER" id="PTHR11839">
    <property type="entry name" value="UDP/ADP-SUGAR PYROPHOSPHATASE"/>
    <property type="match status" value="1"/>
</dbReference>
<dbReference type="Proteomes" id="UP001562354">
    <property type="component" value="Unassembled WGS sequence"/>
</dbReference>
<organism evidence="4 5">
    <name type="scientific">Neodothiora populina</name>
    <dbReference type="NCBI Taxonomy" id="2781224"/>
    <lineage>
        <taxon>Eukaryota</taxon>
        <taxon>Fungi</taxon>
        <taxon>Dikarya</taxon>
        <taxon>Ascomycota</taxon>
        <taxon>Pezizomycotina</taxon>
        <taxon>Dothideomycetes</taxon>
        <taxon>Dothideomycetidae</taxon>
        <taxon>Dothideales</taxon>
        <taxon>Dothioraceae</taxon>
        <taxon>Neodothiora</taxon>
    </lineage>
</organism>
<proteinExistence type="predicted"/>
<dbReference type="RefSeq" id="XP_069202178.1">
    <property type="nucleotide sequence ID" value="XM_069343623.1"/>
</dbReference>
<evidence type="ECO:0000313" key="5">
    <source>
        <dbReference type="Proteomes" id="UP001562354"/>
    </source>
</evidence>
<dbReference type="PROSITE" id="PS51462">
    <property type="entry name" value="NUDIX"/>
    <property type="match status" value="1"/>
</dbReference>
<feature type="domain" description="Nudix hydrolase" evidence="3">
    <location>
        <begin position="101"/>
        <end position="271"/>
    </location>
</feature>
<dbReference type="InterPro" id="IPR000086">
    <property type="entry name" value="NUDIX_hydrolase_dom"/>
</dbReference>
<reference evidence="4 5" key="1">
    <citation type="submission" date="2024-07" db="EMBL/GenBank/DDBJ databases">
        <title>Draft sequence of the Neodothiora populina.</title>
        <authorList>
            <person name="Drown D.D."/>
            <person name="Schuette U.S."/>
            <person name="Buechlein A.B."/>
            <person name="Rusch D.R."/>
            <person name="Winton L.W."/>
            <person name="Adams G.A."/>
        </authorList>
    </citation>
    <scope>NUCLEOTIDE SEQUENCE [LARGE SCALE GENOMIC DNA]</scope>
    <source>
        <strain evidence="4 5">CPC 39397</strain>
    </source>
</reference>
<dbReference type="SUPFAM" id="SSF55811">
    <property type="entry name" value="Nudix"/>
    <property type="match status" value="1"/>
</dbReference>
<dbReference type="Pfam" id="PF00293">
    <property type="entry name" value="NUDIX"/>
    <property type="match status" value="1"/>
</dbReference>
<evidence type="ECO:0000256" key="1">
    <source>
        <dbReference type="ARBA" id="ARBA00001946"/>
    </source>
</evidence>
<dbReference type="GeneID" id="95977749"/>
<dbReference type="PANTHER" id="PTHR11839:SF18">
    <property type="entry name" value="NUDIX HYDROLASE DOMAIN-CONTAINING PROTEIN"/>
    <property type="match status" value="1"/>
</dbReference>
<accession>A0ABR3PJG6</accession>
<evidence type="ECO:0000259" key="3">
    <source>
        <dbReference type="PROSITE" id="PS51462"/>
    </source>
</evidence>
<dbReference type="CDD" id="cd03424">
    <property type="entry name" value="NUDIX_ADPRase_Nudt5_UGPPase_Nudt14"/>
    <property type="match status" value="1"/>
</dbReference>
<comment type="cofactor">
    <cofactor evidence="1">
        <name>Mg(2+)</name>
        <dbReference type="ChEBI" id="CHEBI:18420"/>
    </cofactor>
</comment>
<dbReference type="EMBL" id="JBFMKM010000005">
    <property type="protein sequence ID" value="KAL1305905.1"/>
    <property type="molecule type" value="Genomic_DNA"/>
</dbReference>
<keyword evidence="5" id="KW-1185">Reference proteome</keyword>